<dbReference type="GO" id="GO:0005524">
    <property type="term" value="F:ATP binding"/>
    <property type="evidence" value="ECO:0007669"/>
    <property type="project" value="UniProtKB-KW"/>
</dbReference>
<evidence type="ECO:0000256" key="3">
    <source>
        <dbReference type="ARBA" id="ARBA00022840"/>
    </source>
</evidence>
<keyword evidence="5" id="KW-0460">Magnesium</keyword>
<comment type="cofactor">
    <cofactor evidence="5">
        <name>Mg(2+)</name>
        <dbReference type="ChEBI" id="CHEBI:18420"/>
    </cofactor>
</comment>
<comment type="similarity">
    <text evidence="1 5">Belongs to the 5-formyltetrahydrofolate cyclo-ligase family.</text>
</comment>
<organism evidence="6 7">
    <name type="scientific">Vesicomyosocius okutanii subsp. Calyptogena okutanii (strain HA)</name>
    <dbReference type="NCBI Taxonomy" id="412965"/>
    <lineage>
        <taxon>Bacteria</taxon>
        <taxon>Pseudomonadati</taxon>
        <taxon>Pseudomonadota</taxon>
        <taxon>Gammaproteobacteria</taxon>
        <taxon>Candidatus Pseudothioglobaceae</taxon>
        <taxon>Candidatus Vesicomyidisocius</taxon>
    </lineage>
</organism>
<feature type="binding site" evidence="4">
    <location>
        <position position="52"/>
    </location>
    <ligand>
        <name>substrate</name>
    </ligand>
</feature>
<dbReference type="NCBIfam" id="TIGR02727">
    <property type="entry name" value="MTHFS_bact"/>
    <property type="match status" value="1"/>
</dbReference>
<dbReference type="eggNOG" id="COG0212">
    <property type="taxonomic scope" value="Bacteria"/>
</dbReference>
<dbReference type="GO" id="GO:0035999">
    <property type="term" value="P:tetrahydrofolate interconversion"/>
    <property type="evidence" value="ECO:0007669"/>
    <property type="project" value="TreeGrafter"/>
</dbReference>
<dbReference type="Pfam" id="PF01812">
    <property type="entry name" value="5-FTHF_cyc-lig"/>
    <property type="match status" value="1"/>
</dbReference>
<keyword evidence="7" id="KW-1185">Reference proteome</keyword>
<dbReference type="InterPro" id="IPR024185">
    <property type="entry name" value="FTHF_cligase-like_sf"/>
</dbReference>
<dbReference type="HOGENOM" id="CLU_066245_0_0_6"/>
<dbReference type="EC" id="6.3.3.2" evidence="5"/>
<dbReference type="PANTHER" id="PTHR23407:SF1">
    <property type="entry name" value="5-FORMYLTETRAHYDROFOLATE CYCLO-LIGASE"/>
    <property type="match status" value="1"/>
</dbReference>
<dbReference type="GO" id="GO:0046872">
    <property type="term" value="F:metal ion binding"/>
    <property type="evidence" value="ECO:0007669"/>
    <property type="project" value="UniProtKB-KW"/>
</dbReference>
<dbReference type="InterPro" id="IPR002698">
    <property type="entry name" value="FTHF_cligase"/>
</dbReference>
<accession>A5CVP9</accession>
<evidence type="ECO:0000256" key="1">
    <source>
        <dbReference type="ARBA" id="ARBA00010638"/>
    </source>
</evidence>
<dbReference type="InterPro" id="IPR037171">
    <property type="entry name" value="NagB/RpiA_transferase-like"/>
</dbReference>
<protein>
    <recommendedName>
        <fullName evidence="5">5-formyltetrahydrofolate cyclo-ligase</fullName>
        <ecNumber evidence="5">6.3.3.2</ecNumber>
    </recommendedName>
</protein>
<keyword evidence="3 4" id="KW-0067">ATP-binding</keyword>
<evidence type="ECO:0000256" key="5">
    <source>
        <dbReference type="RuleBase" id="RU361279"/>
    </source>
</evidence>
<dbReference type="AlphaFoldDB" id="A5CVP9"/>
<proteinExistence type="inferred from homology"/>
<keyword evidence="2 4" id="KW-0547">Nucleotide-binding</keyword>
<comment type="catalytic activity">
    <reaction evidence="5">
        <text>(6S)-5-formyl-5,6,7,8-tetrahydrofolate + ATP = (6R)-5,10-methenyltetrahydrofolate + ADP + phosphate</text>
        <dbReference type="Rhea" id="RHEA:10488"/>
        <dbReference type="ChEBI" id="CHEBI:30616"/>
        <dbReference type="ChEBI" id="CHEBI:43474"/>
        <dbReference type="ChEBI" id="CHEBI:57455"/>
        <dbReference type="ChEBI" id="CHEBI:57457"/>
        <dbReference type="ChEBI" id="CHEBI:456216"/>
        <dbReference type="EC" id="6.3.3.2"/>
    </reaction>
</comment>
<dbReference type="PIRSF" id="PIRSF006806">
    <property type="entry name" value="FTHF_cligase"/>
    <property type="match status" value="1"/>
</dbReference>
<dbReference type="Proteomes" id="UP000000247">
    <property type="component" value="Chromosome"/>
</dbReference>
<dbReference type="PANTHER" id="PTHR23407">
    <property type="entry name" value="ATPASE INHIBITOR/5-FORMYLTETRAHYDROFOLATE CYCLO-LIGASE"/>
    <property type="match status" value="1"/>
</dbReference>
<dbReference type="EMBL" id="AP009247">
    <property type="protein sequence ID" value="BAF61976.1"/>
    <property type="molecule type" value="Genomic_DNA"/>
</dbReference>
<evidence type="ECO:0000256" key="2">
    <source>
        <dbReference type="ARBA" id="ARBA00022741"/>
    </source>
</evidence>
<dbReference type="STRING" id="412965.COSY_0871"/>
<keyword evidence="5" id="KW-0479">Metal-binding</keyword>
<evidence type="ECO:0000313" key="7">
    <source>
        <dbReference type="Proteomes" id="UP000000247"/>
    </source>
</evidence>
<dbReference type="OrthoDB" id="9801938at2"/>
<evidence type="ECO:0000256" key="4">
    <source>
        <dbReference type="PIRSR" id="PIRSR006806-1"/>
    </source>
</evidence>
<dbReference type="SUPFAM" id="SSF100950">
    <property type="entry name" value="NagB/RpiA/CoA transferase-like"/>
    <property type="match status" value="1"/>
</dbReference>
<reference evidence="7" key="1">
    <citation type="journal article" date="2007" name="Curr. Biol.">
        <title>Reduced genome of the thioautotrophic intracellular symbiont in a deep-sea clam, Calyptogena okutanii.</title>
        <authorList>
            <person name="Kuwahara H."/>
            <person name="Yoshida T."/>
            <person name="Takaki Y."/>
            <person name="Shimamura S."/>
            <person name="Nishi S."/>
            <person name="Harada M."/>
            <person name="Matsuyama K."/>
            <person name="Takishita K."/>
            <person name="Kawato M."/>
            <person name="Uematsu K."/>
            <person name="Fujiwara Y."/>
            <person name="Sato T."/>
            <person name="Kato C."/>
            <person name="Kitagawa M."/>
            <person name="Kato I."/>
            <person name="Maruyama T."/>
        </authorList>
    </citation>
    <scope>NUCLEOTIDE SEQUENCE [LARGE SCALE GENOMIC DNA]</scope>
    <source>
        <strain evidence="7">HA</strain>
    </source>
</reference>
<dbReference type="GO" id="GO:0030272">
    <property type="term" value="F:5-formyltetrahydrofolate cyclo-ligase activity"/>
    <property type="evidence" value="ECO:0007669"/>
    <property type="project" value="UniProtKB-EC"/>
</dbReference>
<feature type="binding site" evidence="4">
    <location>
        <position position="47"/>
    </location>
    <ligand>
        <name>substrate</name>
    </ligand>
</feature>
<name>A5CVP9_VESOH</name>
<evidence type="ECO:0000313" key="6">
    <source>
        <dbReference type="EMBL" id="BAF61976.1"/>
    </source>
</evidence>
<dbReference type="Gene3D" id="3.40.50.10420">
    <property type="entry name" value="NagB/RpiA/CoA transferase-like"/>
    <property type="match status" value="1"/>
</dbReference>
<keyword evidence="6" id="KW-0436">Ligase</keyword>
<gene>
    <name evidence="6" type="ordered locus">COSY_0871</name>
</gene>
<sequence length="185" mass="21917">MKALRLTLRQKRHTINHNNRKKFAQFLLFQTQKLTTFKREEKIAIYLPNDGEIDTKYIANFLKRQNFSIYLPKLIGKKLKFAKVNKFFKKNIFGIKEPIYTKILNTKQMNIIFVPLVGFDKNKNRIGMGSGFYDHTLAFKKYQQNYKNPKLYGLAFDCQKVDKLNTKPWDVPLDAIITPTKIYNK</sequence>
<feature type="binding site" evidence="4">
    <location>
        <begin position="125"/>
        <end position="133"/>
    </location>
    <ligand>
        <name>ATP</name>
        <dbReference type="ChEBI" id="CHEBI:30616"/>
    </ligand>
</feature>
<dbReference type="GO" id="GO:0009396">
    <property type="term" value="P:folic acid-containing compound biosynthetic process"/>
    <property type="evidence" value="ECO:0007669"/>
    <property type="project" value="TreeGrafter"/>
</dbReference>
<dbReference type="KEGG" id="vok:COSY_0871"/>